<keyword evidence="5" id="KW-1185">Reference proteome</keyword>
<keyword evidence="2" id="KW-0732">Signal</keyword>
<feature type="transmembrane region" description="Helical" evidence="1">
    <location>
        <begin position="301"/>
        <end position="326"/>
    </location>
</feature>
<sequence>MLNFVLFYAQVFLGLGLRDDASFSAPLGHIASVTSTAPYQVGLAPATAISLPRFDLTSRHVAHLDRSFGNPATPATHEERHKMGQRLRPGFSGLGGTVRRTMLNFVLIYAQAKQARLRPTTVDHVEPRFEPRNLEHVASSRRCSISLWGALSKEGLGPLVRIEDRLNAVACCDLIEKVMVPYALDGPFPDGLYFFQQDRSPIHMGKSTARLLKQLRVMLLKWPPQGANMNICENVWGAMKKALSLQPTQCGSQEALWAAIKEELECLRASDFETRFFDNIPGAPLSPSGAPSSDSCDHVHLSYLLFTSCVAVFALALSFRSLYLYIF</sequence>
<evidence type="ECO:0000313" key="4">
    <source>
        <dbReference type="EMBL" id="KAH8029445.1"/>
    </source>
</evidence>
<dbReference type="Proteomes" id="UP000821866">
    <property type="component" value="Chromosome 3"/>
</dbReference>
<evidence type="ECO:0000256" key="1">
    <source>
        <dbReference type="SAM" id="Phobius"/>
    </source>
</evidence>
<dbReference type="AlphaFoldDB" id="A0A9J6E5W9"/>
<dbReference type="GO" id="GO:0003676">
    <property type="term" value="F:nucleic acid binding"/>
    <property type="evidence" value="ECO:0007669"/>
    <property type="project" value="InterPro"/>
</dbReference>
<reference evidence="4" key="1">
    <citation type="journal article" date="2020" name="Cell">
        <title>Large-Scale Comparative Analyses of Tick Genomes Elucidate Their Genetic Diversity and Vector Capacities.</title>
        <authorList>
            <consortium name="Tick Genome and Microbiome Consortium (TIGMIC)"/>
            <person name="Jia N."/>
            <person name="Wang J."/>
            <person name="Shi W."/>
            <person name="Du L."/>
            <person name="Sun Y."/>
            <person name="Zhan W."/>
            <person name="Jiang J.F."/>
            <person name="Wang Q."/>
            <person name="Zhang B."/>
            <person name="Ji P."/>
            <person name="Bell-Sakyi L."/>
            <person name="Cui X.M."/>
            <person name="Yuan T.T."/>
            <person name="Jiang B.G."/>
            <person name="Yang W.F."/>
            <person name="Lam T.T."/>
            <person name="Chang Q.C."/>
            <person name="Ding S.J."/>
            <person name="Wang X.J."/>
            <person name="Zhu J.G."/>
            <person name="Ruan X.D."/>
            <person name="Zhao L."/>
            <person name="Wei J.T."/>
            <person name="Ye R.Z."/>
            <person name="Que T.C."/>
            <person name="Du C.H."/>
            <person name="Zhou Y.H."/>
            <person name="Cheng J.X."/>
            <person name="Dai P.F."/>
            <person name="Guo W.B."/>
            <person name="Han X.H."/>
            <person name="Huang E.J."/>
            <person name="Li L.F."/>
            <person name="Wei W."/>
            <person name="Gao Y.C."/>
            <person name="Liu J.Z."/>
            <person name="Shao H.Z."/>
            <person name="Wang X."/>
            <person name="Wang C.C."/>
            <person name="Yang T.C."/>
            <person name="Huo Q.B."/>
            <person name="Li W."/>
            <person name="Chen H.Y."/>
            <person name="Chen S.E."/>
            <person name="Zhou L.G."/>
            <person name="Ni X.B."/>
            <person name="Tian J.H."/>
            <person name="Sheng Y."/>
            <person name="Liu T."/>
            <person name="Pan Y.S."/>
            <person name="Xia L.Y."/>
            <person name="Li J."/>
            <person name="Zhao F."/>
            <person name="Cao W.C."/>
        </authorList>
    </citation>
    <scope>NUCLEOTIDE SEQUENCE</scope>
    <source>
        <strain evidence="4">Rmic-2018</strain>
    </source>
</reference>
<gene>
    <name evidence="4" type="ORF">HPB51_000462</name>
</gene>
<name>A0A9J6E5W9_RHIMP</name>
<feature type="signal peptide" evidence="2">
    <location>
        <begin position="1"/>
        <end position="16"/>
    </location>
</feature>
<dbReference type="Gene3D" id="3.30.420.10">
    <property type="entry name" value="Ribonuclease H-like superfamily/Ribonuclease H"/>
    <property type="match status" value="1"/>
</dbReference>
<protein>
    <recommendedName>
        <fullName evidence="3">Tc1-like transposase DDE domain-containing protein</fullName>
    </recommendedName>
</protein>
<dbReference type="EMBL" id="JABSTU010000005">
    <property type="protein sequence ID" value="KAH8029445.1"/>
    <property type="molecule type" value="Genomic_DNA"/>
</dbReference>
<keyword evidence="1" id="KW-0472">Membrane</keyword>
<dbReference type="InterPro" id="IPR038717">
    <property type="entry name" value="Tc1-like_DDE_dom"/>
</dbReference>
<dbReference type="InterPro" id="IPR036397">
    <property type="entry name" value="RNaseH_sf"/>
</dbReference>
<comment type="caution">
    <text evidence="4">The sequence shown here is derived from an EMBL/GenBank/DDBJ whole genome shotgun (WGS) entry which is preliminary data.</text>
</comment>
<accession>A0A9J6E5W9</accession>
<organism evidence="4 5">
    <name type="scientific">Rhipicephalus microplus</name>
    <name type="common">Cattle tick</name>
    <name type="synonym">Boophilus microplus</name>
    <dbReference type="NCBI Taxonomy" id="6941"/>
    <lineage>
        <taxon>Eukaryota</taxon>
        <taxon>Metazoa</taxon>
        <taxon>Ecdysozoa</taxon>
        <taxon>Arthropoda</taxon>
        <taxon>Chelicerata</taxon>
        <taxon>Arachnida</taxon>
        <taxon>Acari</taxon>
        <taxon>Parasitiformes</taxon>
        <taxon>Ixodida</taxon>
        <taxon>Ixodoidea</taxon>
        <taxon>Ixodidae</taxon>
        <taxon>Rhipicephalinae</taxon>
        <taxon>Rhipicephalus</taxon>
        <taxon>Boophilus</taxon>
    </lineage>
</organism>
<dbReference type="Pfam" id="PF13358">
    <property type="entry name" value="DDE_3"/>
    <property type="match status" value="1"/>
</dbReference>
<keyword evidence="1" id="KW-1133">Transmembrane helix</keyword>
<evidence type="ECO:0000313" key="5">
    <source>
        <dbReference type="Proteomes" id="UP000821866"/>
    </source>
</evidence>
<keyword evidence="1" id="KW-0812">Transmembrane</keyword>
<proteinExistence type="predicted"/>
<evidence type="ECO:0000256" key="2">
    <source>
        <dbReference type="SAM" id="SignalP"/>
    </source>
</evidence>
<evidence type="ECO:0000259" key="3">
    <source>
        <dbReference type="Pfam" id="PF13358"/>
    </source>
</evidence>
<reference evidence="4" key="2">
    <citation type="submission" date="2021-09" db="EMBL/GenBank/DDBJ databases">
        <authorList>
            <person name="Jia N."/>
            <person name="Wang J."/>
            <person name="Shi W."/>
            <person name="Du L."/>
            <person name="Sun Y."/>
            <person name="Zhan W."/>
            <person name="Jiang J."/>
            <person name="Wang Q."/>
            <person name="Zhang B."/>
            <person name="Ji P."/>
            <person name="Sakyi L.B."/>
            <person name="Cui X."/>
            <person name="Yuan T."/>
            <person name="Jiang B."/>
            <person name="Yang W."/>
            <person name="Lam T.T.-Y."/>
            <person name="Chang Q."/>
            <person name="Ding S."/>
            <person name="Wang X."/>
            <person name="Zhu J."/>
            <person name="Ruan X."/>
            <person name="Zhao L."/>
            <person name="Wei J."/>
            <person name="Que T."/>
            <person name="Du C."/>
            <person name="Cheng J."/>
            <person name="Dai P."/>
            <person name="Han X."/>
            <person name="Huang E."/>
            <person name="Gao Y."/>
            <person name="Liu J."/>
            <person name="Shao H."/>
            <person name="Ye R."/>
            <person name="Li L."/>
            <person name="Wei W."/>
            <person name="Wang X."/>
            <person name="Wang C."/>
            <person name="Huo Q."/>
            <person name="Li W."/>
            <person name="Guo W."/>
            <person name="Chen H."/>
            <person name="Chen S."/>
            <person name="Zhou L."/>
            <person name="Zhou L."/>
            <person name="Ni X."/>
            <person name="Tian J."/>
            <person name="Zhou Y."/>
            <person name="Sheng Y."/>
            <person name="Liu T."/>
            <person name="Pan Y."/>
            <person name="Xia L."/>
            <person name="Li J."/>
            <person name="Zhao F."/>
            <person name="Cao W."/>
        </authorList>
    </citation>
    <scope>NUCLEOTIDE SEQUENCE</scope>
    <source>
        <strain evidence="4">Rmic-2018</strain>
        <tissue evidence="4">Larvae</tissue>
    </source>
</reference>
<feature type="domain" description="Tc1-like transposase DDE" evidence="3">
    <location>
        <begin position="137"/>
        <end position="245"/>
    </location>
</feature>
<feature type="chain" id="PRO_5039941243" description="Tc1-like transposase DDE domain-containing protein" evidence="2">
    <location>
        <begin position="17"/>
        <end position="327"/>
    </location>
</feature>